<dbReference type="EC" id="2.7.7.41" evidence="6 18"/>
<comment type="pathway">
    <text evidence="4">Lipid metabolism.</text>
</comment>
<dbReference type="GO" id="GO:0004605">
    <property type="term" value="F:phosphatidate cytidylyltransferase activity"/>
    <property type="evidence" value="ECO:0007669"/>
    <property type="project" value="UniProtKB-EC"/>
</dbReference>
<evidence type="ECO:0000313" key="20">
    <source>
        <dbReference type="EMBL" id="TYR37282.1"/>
    </source>
</evidence>
<dbReference type="RefSeq" id="WP_148918024.1">
    <property type="nucleotide sequence ID" value="NZ_VTAV01000002.1"/>
</dbReference>
<evidence type="ECO:0000256" key="3">
    <source>
        <dbReference type="ARBA" id="ARBA00005119"/>
    </source>
</evidence>
<keyword evidence="12 18" id="KW-0548">Nucleotidyltransferase</keyword>
<feature type="transmembrane region" description="Helical" evidence="19">
    <location>
        <begin position="136"/>
        <end position="156"/>
    </location>
</feature>
<accession>A0A5D4HAD3</accession>
<evidence type="ECO:0000256" key="5">
    <source>
        <dbReference type="ARBA" id="ARBA00010185"/>
    </source>
</evidence>
<keyword evidence="13 19" id="KW-1133">Transmembrane helix</keyword>
<evidence type="ECO:0000256" key="12">
    <source>
        <dbReference type="ARBA" id="ARBA00022695"/>
    </source>
</evidence>
<dbReference type="GO" id="GO:0016024">
    <property type="term" value="P:CDP-diacylglycerol biosynthetic process"/>
    <property type="evidence" value="ECO:0007669"/>
    <property type="project" value="UniProtKB-UniPathway"/>
</dbReference>
<dbReference type="AlphaFoldDB" id="A0A5D4HAD3"/>
<evidence type="ECO:0000256" key="8">
    <source>
        <dbReference type="ARBA" id="ARBA00022475"/>
    </source>
</evidence>
<feature type="transmembrane region" description="Helical" evidence="19">
    <location>
        <begin position="12"/>
        <end position="41"/>
    </location>
</feature>
<reference evidence="20 21" key="1">
    <citation type="submission" date="2019-08" db="EMBL/GenBank/DDBJ databases">
        <title>Phlebobacter frassis gen. nov. sp. nov., a new member of family Sphingobacteriaceae isolated from sand fly rearing media.</title>
        <authorList>
            <person name="Kakumanu M.L."/>
            <person name="Marayati B.F."/>
            <person name="Wada-Katsumata A."/>
            <person name="Wasserberg G."/>
            <person name="Schal C."/>
            <person name="Apperson C.S."/>
            <person name="Ponnusamy L."/>
        </authorList>
    </citation>
    <scope>NUCLEOTIDE SEQUENCE [LARGE SCALE GENOMIC DNA]</scope>
    <source>
        <strain evidence="20 21">SSI9</strain>
    </source>
</reference>
<dbReference type="PANTHER" id="PTHR46382:SF1">
    <property type="entry name" value="PHOSPHATIDATE CYTIDYLYLTRANSFERASE"/>
    <property type="match status" value="1"/>
</dbReference>
<evidence type="ECO:0000256" key="4">
    <source>
        <dbReference type="ARBA" id="ARBA00005189"/>
    </source>
</evidence>
<evidence type="ECO:0000256" key="1">
    <source>
        <dbReference type="ARBA" id="ARBA00001698"/>
    </source>
</evidence>
<comment type="similarity">
    <text evidence="5 18">Belongs to the CDS family.</text>
</comment>
<evidence type="ECO:0000256" key="2">
    <source>
        <dbReference type="ARBA" id="ARBA00004651"/>
    </source>
</evidence>
<evidence type="ECO:0000256" key="6">
    <source>
        <dbReference type="ARBA" id="ARBA00012487"/>
    </source>
</evidence>
<proteinExistence type="inferred from homology"/>
<evidence type="ECO:0000313" key="21">
    <source>
        <dbReference type="Proteomes" id="UP000322362"/>
    </source>
</evidence>
<dbReference type="PROSITE" id="PS01315">
    <property type="entry name" value="CDS"/>
    <property type="match status" value="1"/>
</dbReference>
<comment type="caution">
    <text evidence="20">The sequence shown here is derived from an EMBL/GenBank/DDBJ whole genome shotgun (WGS) entry which is preliminary data.</text>
</comment>
<keyword evidence="8" id="KW-1003">Cell membrane</keyword>
<dbReference type="GO" id="GO:0005886">
    <property type="term" value="C:plasma membrane"/>
    <property type="evidence" value="ECO:0007669"/>
    <property type="project" value="UniProtKB-SubCell"/>
</dbReference>
<feature type="transmembrane region" description="Helical" evidence="19">
    <location>
        <begin position="177"/>
        <end position="196"/>
    </location>
</feature>
<keyword evidence="15 19" id="KW-0472">Membrane</keyword>
<comment type="pathway">
    <text evidence="3 18">Phospholipid metabolism; CDP-diacylglycerol biosynthesis; CDP-diacylglycerol from sn-glycerol 3-phosphate: step 3/3.</text>
</comment>
<evidence type="ECO:0000256" key="10">
    <source>
        <dbReference type="ARBA" id="ARBA00022679"/>
    </source>
</evidence>
<feature type="transmembrane region" description="Helical" evidence="19">
    <location>
        <begin position="109"/>
        <end position="130"/>
    </location>
</feature>
<keyword evidence="17" id="KW-1208">Phospholipid metabolism</keyword>
<evidence type="ECO:0000256" key="19">
    <source>
        <dbReference type="SAM" id="Phobius"/>
    </source>
</evidence>
<evidence type="ECO:0000256" key="13">
    <source>
        <dbReference type="ARBA" id="ARBA00022989"/>
    </source>
</evidence>
<keyword evidence="9" id="KW-0444">Lipid biosynthesis</keyword>
<dbReference type="Pfam" id="PF01148">
    <property type="entry name" value="CTP_transf_1"/>
    <property type="match status" value="1"/>
</dbReference>
<dbReference type="PANTHER" id="PTHR46382">
    <property type="entry name" value="PHOSPHATIDATE CYTIDYLYLTRANSFERASE"/>
    <property type="match status" value="1"/>
</dbReference>
<dbReference type="Proteomes" id="UP000322362">
    <property type="component" value="Unassembled WGS sequence"/>
</dbReference>
<dbReference type="EMBL" id="VTAV01000002">
    <property type="protein sequence ID" value="TYR37282.1"/>
    <property type="molecule type" value="Genomic_DNA"/>
</dbReference>
<organism evidence="20 21">
    <name type="scientific">Sphingobacterium phlebotomi</name>
    <dbReference type="NCBI Taxonomy" id="2605433"/>
    <lineage>
        <taxon>Bacteria</taxon>
        <taxon>Pseudomonadati</taxon>
        <taxon>Bacteroidota</taxon>
        <taxon>Sphingobacteriia</taxon>
        <taxon>Sphingobacteriales</taxon>
        <taxon>Sphingobacteriaceae</taxon>
        <taxon>Sphingobacterium</taxon>
    </lineage>
</organism>
<evidence type="ECO:0000256" key="14">
    <source>
        <dbReference type="ARBA" id="ARBA00023098"/>
    </source>
</evidence>
<evidence type="ECO:0000256" key="16">
    <source>
        <dbReference type="ARBA" id="ARBA00023209"/>
    </source>
</evidence>
<sequence>MKTRAITGFFFILVLIGAVLLGPYAFVSLFSLLAICCVYEFYRMVHTENIQPLLFWGVGVAAFGLVLVGSILLGLLPYSMLPFSIVAVLLLYIAALFRKTVHPIQDVAYSLFGLIYAAIPFIFFMSLGFVEDTYNAYIPLGFLIILWTNDTGAYLAGRSMGRHKLFERISPNKTWEGFVGGVILAVIAGFILSHYFGFLPLWSWVCMSLIVGIFGTLGDLVESMLKRNVGVKDSGNLLPGHGGLLDRFDGLLIAAPLVYLFLKNML</sequence>
<keyword evidence="11 18" id="KW-0812">Transmembrane</keyword>
<evidence type="ECO:0000256" key="17">
    <source>
        <dbReference type="ARBA" id="ARBA00023264"/>
    </source>
</evidence>
<protein>
    <recommendedName>
        <fullName evidence="7 18">Phosphatidate cytidylyltransferase</fullName>
        <ecNumber evidence="6 18">2.7.7.41</ecNumber>
    </recommendedName>
</protein>
<evidence type="ECO:0000256" key="15">
    <source>
        <dbReference type="ARBA" id="ARBA00023136"/>
    </source>
</evidence>
<keyword evidence="10 18" id="KW-0808">Transferase</keyword>
<feature type="transmembrane region" description="Helical" evidence="19">
    <location>
        <begin position="202"/>
        <end position="221"/>
    </location>
</feature>
<evidence type="ECO:0000256" key="7">
    <source>
        <dbReference type="ARBA" id="ARBA00019373"/>
    </source>
</evidence>
<comment type="catalytic activity">
    <reaction evidence="1 18">
        <text>a 1,2-diacyl-sn-glycero-3-phosphate + CTP + H(+) = a CDP-1,2-diacyl-sn-glycerol + diphosphate</text>
        <dbReference type="Rhea" id="RHEA:16229"/>
        <dbReference type="ChEBI" id="CHEBI:15378"/>
        <dbReference type="ChEBI" id="CHEBI:33019"/>
        <dbReference type="ChEBI" id="CHEBI:37563"/>
        <dbReference type="ChEBI" id="CHEBI:58332"/>
        <dbReference type="ChEBI" id="CHEBI:58608"/>
        <dbReference type="EC" id="2.7.7.41"/>
    </reaction>
</comment>
<name>A0A5D4HAD3_9SPHI</name>
<dbReference type="UniPathway" id="UPA00557">
    <property type="reaction ID" value="UER00614"/>
</dbReference>
<feature type="transmembrane region" description="Helical" evidence="19">
    <location>
        <begin position="53"/>
        <end position="73"/>
    </location>
</feature>
<keyword evidence="21" id="KW-1185">Reference proteome</keyword>
<evidence type="ECO:0000256" key="9">
    <source>
        <dbReference type="ARBA" id="ARBA00022516"/>
    </source>
</evidence>
<feature type="transmembrane region" description="Helical" evidence="19">
    <location>
        <begin position="79"/>
        <end position="97"/>
    </location>
</feature>
<evidence type="ECO:0000256" key="18">
    <source>
        <dbReference type="RuleBase" id="RU003938"/>
    </source>
</evidence>
<evidence type="ECO:0000256" key="11">
    <source>
        <dbReference type="ARBA" id="ARBA00022692"/>
    </source>
</evidence>
<comment type="subcellular location">
    <subcellularLocation>
        <location evidence="2">Cell membrane</location>
        <topology evidence="2">Multi-pass membrane protein</topology>
    </subcellularLocation>
</comment>
<keyword evidence="14" id="KW-0443">Lipid metabolism</keyword>
<dbReference type="InterPro" id="IPR000374">
    <property type="entry name" value="PC_trans"/>
</dbReference>
<keyword evidence="16" id="KW-0594">Phospholipid biosynthesis</keyword>
<gene>
    <name evidence="20" type="ORF">FXV77_04540</name>
</gene>